<dbReference type="EMBL" id="QLLM01000001">
    <property type="protein sequence ID" value="RAJ09787.1"/>
    <property type="molecule type" value="Genomic_DNA"/>
</dbReference>
<dbReference type="Proteomes" id="UP000249422">
    <property type="component" value="Unassembled WGS sequence"/>
</dbReference>
<reference evidence="1 2" key="1">
    <citation type="submission" date="2018-06" db="EMBL/GenBank/DDBJ databases">
        <title>Freshwater and sediment microbial communities from various areas in North America, analyzing microbe dynamics in response to fracking.</title>
        <authorList>
            <person name="Lamendella R."/>
        </authorList>
    </citation>
    <scope>NUCLEOTIDE SEQUENCE [LARGE SCALE GENOMIC DNA]</scope>
    <source>
        <strain evidence="1 2">17</strain>
    </source>
</reference>
<dbReference type="AlphaFoldDB" id="A0AAX1PPL9"/>
<gene>
    <name evidence="1" type="ORF">DEU50_101531</name>
</gene>
<accession>A0AAX1PPL9</accession>
<evidence type="ECO:0000313" key="2">
    <source>
        <dbReference type="Proteomes" id="UP000249422"/>
    </source>
</evidence>
<name>A0AAX1PPL9_AERSA</name>
<protein>
    <submittedName>
        <fullName evidence="1">Uncharacterized protein</fullName>
    </submittedName>
</protein>
<organism evidence="1 2">
    <name type="scientific">Aeromonas salmonicida</name>
    <dbReference type="NCBI Taxonomy" id="645"/>
    <lineage>
        <taxon>Bacteria</taxon>
        <taxon>Pseudomonadati</taxon>
        <taxon>Pseudomonadota</taxon>
        <taxon>Gammaproteobacteria</taxon>
        <taxon>Aeromonadales</taxon>
        <taxon>Aeromonadaceae</taxon>
        <taxon>Aeromonas</taxon>
    </lineage>
</organism>
<comment type="caution">
    <text evidence="1">The sequence shown here is derived from an EMBL/GenBank/DDBJ whole genome shotgun (WGS) entry which is preliminary data.</text>
</comment>
<evidence type="ECO:0000313" key="1">
    <source>
        <dbReference type="EMBL" id="RAJ09787.1"/>
    </source>
</evidence>
<proteinExistence type="predicted"/>
<sequence>MSFPYTDTDLLPELNNSPLPDDYGMLNDEQHQSALALAIESALNPLQYMYEPTHVPELAMIELHSDVIAGDPDIPDYLLPVQENSTNKALRLRTQHYLKPGETVTPAKGARLHIGIDSEYVYNPATKRNDILSYQFFAMTEKGEHSDIIYPASNRISDRLSFDKFLGHIVVVCKEKGILTEWPKHVFVYAHFLRADLASFGDFWRFKTQVNGIRRTVASIHNAYGIDLENVLHRQAKPAPLILRDKQRKAQRTLITFVDTMLHTPGGAGLAAVGELIGLPKLSLPAGHSIDRMDELLASNKAAFEAYALRDAEIAVKYGLQLHAFAKTLGLSSLPKTIGGCATSVFLKHLRETGQDRDLLFGTHEVVQTGWNKNTSRPVTKTIREMTPAAKLFESLAIDCYHGGRNECFWGGPTPPIALQRF</sequence>